<dbReference type="HOGENOM" id="CLU_2149613_0_0_1"/>
<sequence length="112" mass="12589">MESTKRKLEVSEEKKLFNQFLPKTNFKISQALQSISQAVQVWILFSSDLRILSFKLFKVFWCCLGALAVDTHVRRVSALVGSFMLLLVLFFGISLGWLSCSSSVVALSVVLL</sequence>
<reference evidence="2 4" key="1">
    <citation type="journal article" date="2011" name="Nature">
        <title>The Medicago genome provides insight into the evolution of rhizobial symbioses.</title>
        <authorList>
            <person name="Young N.D."/>
            <person name="Debelle F."/>
            <person name="Oldroyd G.E."/>
            <person name="Geurts R."/>
            <person name="Cannon S.B."/>
            <person name="Udvardi M.K."/>
            <person name="Benedito V.A."/>
            <person name="Mayer K.F."/>
            <person name="Gouzy J."/>
            <person name="Schoof H."/>
            <person name="Van de Peer Y."/>
            <person name="Proost S."/>
            <person name="Cook D.R."/>
            <person name="Meyers B.C."/>
            <person name="Spannagl M."/>
            <person name="Cheung F."/>
            <person name="De Mita S."/>
            <person name="Krishnakumar V."/>
            <person name="Gundlach H."/>
            <person name="Zhou S."/>
            <person name="Mudge J."/>
            <person name="Bharti A.K."/>
            <person name="Murray J.D."/>
            <person name="Naoumkina M.A."/>
            <person name="Rosen B."/>
            <person name="Silverstein K.A."/>
            <person name="Tang H."/>
            <person name="Rombauts S."/>
            <person name="Zhao P.X."/>
            <person name="Zhou P."/>
            <person name="Barbe V."/>
            <person name="Bardou P."/>
            <person name="Bechner M."/>
            <person name="Bellec A."/>
            <person name="Berger A."/>
            <person name="Berges H."/>
            <person name="Bidwell S."/>
            <person name="Bisseling T."/>
            <person name="Choisne N."/>
            <person name="Couloux A."/>
            <person name="Denny R."/>
            <person name="Deshpande S."/>
            <person name="Dai X."/>
            <person name="Doyle J.J."/>
            <person name="Dudez A.M."/>
            <person name="Farmer A.D."/>
            <person name="Fouteau S."/>
            <person name="Franken C."/>
            <person name="Gibelin C."/>
            <person name="Gish J."/>
            <person name="Goldstein S."/>
            <person name="Gonzalez A.J."/>
            <person name="Green P.J."/>
            <person name="Hallab A."/>
            <person name="Hartog M."/>
            <person name="Hua A."/>
            <person name="Humphray S.J."/>
            <person name="Jeong D.H."/>
            <person name="Jing Y."/>
            <person name="Jocker A."/>
            <person name="Kenton S.M."/>
            <person name="Kim D.J."/>
            <person name="Klee K."/>
            <person name="Lai H."/>
            <person name="Lang C."/>
            <person name="Lin S."/>
            <person name="Macmil S.L."/>
            <person name="Magdelenat G."/>
            <person name="Matthews L."/>
            <person name="McCorrison J."/>
            <person name="Monaghan E.L."/>
            <person name="Mun J.H."/>
            <person name="Najar F.Z."/>
            <person name="Nicholson C."/>
            <person name="Noirot C."/>
            <person name="O'Bleness M."/>
            <person name="Paule C.R."/>
            <person name="Poulain J."/>
            <person name="Prion F."/>
            <person name="Qin B."/>
            <person name="Qu C."/>
            <person name="Retzel E.F."/>
            <person name="Riddle C."/>
            <person name="Sallet E."/>
            <person name="Samain S."/>
            <person name="Samson N."/>
            <person name="Sanders I."/>
            <person name="Saurat O."/>
            <person name="Scarpelli C."/>
            <person name="Schiex T."/>
            <person name="Segurens B."/>
            <person name="Severin A.J."/>
            <person name="Sherrier D.J."/>
            <person name="Shi R."/>
            <person name="Sims S."/>
            <person name="Singer S.R."/>
            <person name="Sinharoy S."/>
            <person name="Sterck L."/>
            <person name="Viollet A."/>
            <person name="Wang B.B."/>
            <person name="Wang K."/>
            <person name="Wang M."/>
            <person name="Wang X."/>
            <person name="Warfsmann J."/>
            <person name="Weissenbach J."/>
            <person name="White D.D."/>
            <person name="White J.D."/>
            <person name="Wiley G.B."/>
            <person name="Wincker P."/>
            <person name="Xing Y."/>
            <person name="Yang L."/>
            <person name="Yao Z."/>
            <person name="Ying F."/>
            <person name="Zhai J."/>
            <person name="Zhou L."/>
            <person name="Zuber A."/>
            <person name="Denarie J."/>
            <person name="Dixon R.A."/>
            <person name="May G.D."/>
            <person name="Schwartz D.C."/>
            <person name="Rogers J."/>
            <person name="Quetier F."/>
            <person name="Town C.D."/>
            <person name="Roe B.A."/>
        </authorList>
    </citation>
    <scope>NUCLEOTIDE SEQUENCE [LARGE SCALE GENOMIC DNA]</scope>
    <source>
        <strain evidence="2">A17</strain>
        <strain evidence="3 4">cv. Jemalong A17</strain>
    </source>
</reference>
<dbReference type="EMBL" id="CM001223">
    <property type="protein sequence ID" value="KEH23970.1"/>
    <property type="molecule type" value="Genomic_DNA"/>
</dbReference>
<evidence type="ECO:0000313" key="3">
    <source>
        <dbReference type="EnsemblPlants" id="KEH23970"/>
    </source>
</evidence>
<name>A0A072UDT2_MEDTR</name>
<keyword evidence="1" id="KW-0472">Membrane</keyword>
<gene>
    <name evidence="2" type="ordered locus">MTR_7g498290</name>
</gene>
<feature type="transmembrane region" description="Helical" evidence="1">
    <location>
        <begin position="76"/>
        <end position="98"/>
    </location>
</feature>
<dbReference type="AlphaFoldDB" id="A0A072UDT2"/>
<proteinExistence type="predicted"/>
<evidence type="ECO:0000256" key="1">
    <source>
        <dbReference type="SAM" id="Phobius"/>
    </source>
</evidence>
<protein>
    <submittedName>
        <fullName evidence="2">Transmembrane protein, putative</fullName>
    </submittedName>
</protein>
<organism evidence="2 4">
    <name type="scientific">Medicago truncatula</name>
    <name type="common">Barrel medic</name>
    <name type="synonym">Medicago tribuloides</name>
    <dbReference type="NCBI Taxonomy" id="3880"/>
    <lineage>
        <taxon>Eukaryota</taxon>
        <taxon>Viridiplantae</taxon>
        <taxon>Streptophyta</taxon>
        <taxon>Embryophyta</taxon>
        <taxon>Tracheophyta</taxon>
        <taxon>Spermatophyta</taxon>
        <taxon>Magnoliopsida</taxon>
        <taxon>eudicotyledons</taxon>
        <taxon>Gunneridae</taxon>
        <taxon>Pentapetalae</taxon>
        <taxon>rosids</taxon>
        <taxon>fabids</taxon>
        <taxon>Fabales</taxon>
        <taxon>Fabaceae</taxon>
        <taxon>Papilionoideae</taxon>
        <taxon>50 kb inversion clade</taxon>
        <taxon>NPAAA clade</taxon>
        <taxon>Hologalegina</taxon>
        <taxon>IRL clade</taxon>
        <taxon>Trifolieae</taxon>
        <taxon>Medicago</taxon>
    </lineage>
</organism>
<reference evidence="3" key="3">
    <citation type="submission" date="2015-04" db="UniProtKB">
        <authorList>
            <consortium name="EnsemblPlants"/>
        </authorList>
    </citation>
    <scope>IDENTIFICATION</scope>
    <source>
        <strain evidence="3">cv. Jemalong A17</strain>
    </source>
</reference>
<keyword evidence="1 2" id="KW-0812">Transmembrane</keyword>
<keyword evidence="1" id="KW-1133">Transmembrane helix</keyword>
<evidence type="ECO:0000313" key="2">
    <source>
        <dbReference type="EMBL" id="KEH23970.1"/>
    </source>
</evidence>
<accession>A0A072UDT2</accession>
<evidence type="ECO:0000313" key="4">
    <source>
        <dbReference type="Proteomes" id="UP000002051"/>
    </source>
</evidence>
<reference evidence="2 4" key="2">
    <citation type="journal article" date="2014" name="BMC Genomics">
        <title>An improved genome release (version Mt4.0) for the model legume Medicago truncatula.</title>
        <authorList>
            <person name="Tang H."/>
            <person name="Krishnakumar V."/>
            <person name="Bidwell S."/>
            <person name="Rosen B."/>
            <person name="Chan A."/>
            <person name="Zhou S."/>
            <person name="Gentzbittel L."/>
            <person name="Childs K.L."/>
            <person name="Yandell M."/>
            <person name="Gundlach H."/>
            <person name="Mayer K.F."/>
            <person name="Schwartz D.C."/>
            <person name="Town C.D."/>
        </authorList>
    </citation>
    <scope>GENOME REANNOTATION</scope>
    <source>
        <strain evidence="2">A17</strain>
        <strain evidence="3 4">cv. Jemalong A17</strain>
    </source>
</reference>
<dbReference type="Proteomes" id="UP000002051">
    <property type="component" value="Unassembled WGS sequence"/>
</dbReference>
<keyword evidence="4" id="KW-1185">Reference proteome</keyword>
<dbReference type="EnsemblPlants" id="KEH23970">
    <property type="protein sequence ID" value="KEH23970"/>
    <property type="gene ID" value="MTR_7g498290"/>
</dbReference>